<keyword evidence="6 12" id="KW-0347">Helicase</keyword>
<dbReference type="FunFam" id="3.40.50.300:FF:000241">
    <property type="entry name" value="DNA helicase"/>
    <property type="match status" value="1"/>
</dbReference>
<evidence type="ECO:0000256" key="4">
    <source>
        <dbReference type="ARBA" id="ARBA00022741"/>
    </source>
</evidence>
<evidence type="ECO:0000256" key="10">
    <source>
        <dbReference type="ARBA" id="ARBA00023306"/>
    </source>
</evidence>
<name>M2MBK2_BAUPA</name>
<dbReference type="GO" id="GO:0043138">
    <property type="term" value="F:3'-5' DNA helicase activity"/>
    <property type="evidence" value="ECO:0007669"/>
    <property type="project" value="TreeGrafter"/>
</dbReference>
<dbReference type="PANTHER" id="PTHR11630">
    <property type="entry name" value="DNA REPLICATION LICENSING FACTOR MCM FAMILY MEMBER"/>
    <property type="match status" value="1"/>
</dbReference>
<comment type="function">
    <text evidence="12">Acts as component of the MCM2-7 complex (MCM complex) which is the replicative helicase essential for 'once per cell cycle' DNA replication initiation and elongation in eukaryotic cells. The active ATPase sites in the MCM2-7 ring are formed through the interaction surfaces of two neighboring subunits such that a critical structure of a conserved arginine finger motif is provided in trans relative to the ATP-binding site of the Walker A box of the adjacent subunit. The six ATPase active sites, however, are likely to contribute differentially to the complex helicase activity.</text>
</comment>
<dbReference type="PANTHER" id="PTHR11630:SF42">
    <property type="entry name" value="DNA REPLICATION LICENSING FACTOR MCM5"/>
    <property type="match status" value="1"/>
</dbReference>
<dbReference type="Gene3D" id="2.20.28.10">
    <property type="match status" value="1"/>
</dbReference>
<sequence length="739" mass="81860">MDRQSVYTLSLFGEDRSANGGQETNRQTQQELVDFILDFRLEDTFIYRDQIRENVLSKQYYCDVDIAHLIAFNEHLAHRLNNEPADIIPLFEAALKTATQKILYPSRSEDDLRLGKALPEHQLLIHSSVTHTTIRGLTATNVSHLVRIPGIVIGASTLSSKATSLHIQCRNCDYTSNIAVQSGFTGITLPRICGREKGPNDDGDKCPLDPYFVVHEKSQFIDQQVLKLQEAPDDVPVGELPRHILVSADRYLANRVVPGSRCVVMGVFSIYASQKNSKGSGAVAIRNPYLRAVGISTDLSHNTSGSAGMHFTEEEEQEFLELSRRPDLYSLFASCIAPSIYGNADIKKAIACLLLGGSKKILPDGMRLRGDINVLLLGDPGTAKSQLLKFVEKCSPIAIYTSGKGSSAAGLTASVQRDTSTREFYLEGGAMVLADGGVVCIDEFDKMRDEDRVAIHEAMEQQTISIAKAGITTILNARTSVLAAANPIFGRYDDLKTPGENIDFQTTILSRFDLIFIVRDDHDRNRDETIAKHVMNIHMNGQGPRHNNNDNQAESEIPVEKMKRYISYCKSRCAPRLSAEAAEKLSSHFVSIRRQVARAEADANQRSSIPITVRQLESLVRITEALAKIELQAVATERHVDEAIRLFLGSTMDAVMAGNRTGGGVGGSREVVEEVHKVEEELRRRLPIGYTSSLATLRREFVERKGYSEQSLNRALQVLVRRETVQFRRGGALVHRSGV</sequence>
<dbReference type="InterPro" id="IPR027925">
    <property type="entry name" value="MCM_N"/>
</dbReference>
<dbReference type="FunFam" id="2.20.28.10:FF:000005">
    <property type="entry name" value="DNA helicase"/>
    <property type="match status" value="1"/>
</dbReference>
<evidence type="ECO:0000256" key="3">
    <source>
        <dbReference type="ARBA" id="ARBA00022705"/>
    </source>
</evidence>
<dbReference type="GO" id="GO:0005656">
    <property type="term" value="C:nuclear pre-replicative complex"/>
    <property type="evidence" value="ECO:0007669"/>
    <property type="project" value="EnsemblFungi"/>
</dbReference>
<dbReference type="STRING" id="717646.M2MBK2"/>
<evidence type="ECO:0000313" key="14">
    <source>
        <dbReference type="EMBL" id="EMC93891.1"/>
    </source>
</evidence>
<dbReference type="eggNOG" id="KOG0481">
    <property type="taxonomic scope" value="Eukaryota"/>
</dbReference>
<keyword evidence="4 11" id="KW-0547">Nucleotide-binding</keyword>
<dbReference type="GO" id="GO:0006267">
    <property type="term" value="P:pre-replicative complex assembly involved in nuclear cell cycle DNA replication"/>
    <property type="evidence" value="ECO:0007669"/>
    <property type="project" value="EnsemblFungi"/>
</dbReference>
<dbReference type="Gene3D" id="3.30.1640.10">
    <property type="entry name" value="mini-chromosome maintenance (MCM) complex, chain A, domain 1"/>
    <property type="match status" value="1"/>
</dbReference>
<dbReference type="GO" id="GO:0003688">
    <property type="term" value="F:DNA replication origin binding"/>
    <property type="evidence" value="ECO:0007669"/>
    <property type="project" value="UniProtKB-UniRule"/>
</dbReference>
<dbReference type="PROSITE" id="PS00847">
    <property type="entry name" value="MCM_1"/>
    <property type="match status" value="1"/>
</dbReference>
<evidence type="ECO:0000256" key="7">
    <source>
        <dbReference type="ARBA" id="ARBA00022840"/>
    </source>
</evidence>
<dbReference type="AlphaFoldDB" id="M2MBK2"/>
<dbReference type="GO" id="GO:0042555">
    <property type="term" value="C:MCM complex"/>
    <property type="evidence" value="ECO:0007669"/>
    <property type="project" value="UniProtKB-UniRule"/>
</dbReference>
<dbReference type="SUPFAM" id="SSF52540">
    <property type="entry name" value="P-loop containing nucleoside triphosphate hydrolases"/>
    <property type="match status" value="1"/>
</dbReference>
<dbReference type="Proteomes" id="UP000011761">
    <property type="component" value="Unassembled WGS sequence"/>
</dbReference>
<comment type="subunit">
    <text evidence="12">Component of the MCM2-7 complex.</text>
</comment>
<dbReference type="Gene3D" id="2.40.50.140">
    <property type="entry name" value="Nucleic acid-binding proteins"/>
    <property type="match status" value="1"/>
</dbReference>
<dbReference type="GO" id="GO:0003697">
    <property type="term" value="F:single-stranded DNA binding"/>
    <property type="evidence" value="ECO:0007669"/>
    <property type="project" value="EnsemblFungi"/>
</dbReference>
<comment type="subcellular location">
    <subcellularLocation>
        <location evidence="1 12">Nucleus</location>
    </subcellularLocation>
</comment>
<dbReference type="SUPFAM" id="SSF50249">
    <property type="entry name" value="Nucleic acid-binding proteins"/>
    <property type="match status" value="1"/>
</dbReference>
<dbReference type="InterPro" id="IPR018525">
    <property type="entry name" value="MCM_CS"/>
</dbReference>
<dbReference type="InterPro" id="IPR012340">
    <property type="entry name" value="NA-bd_OB-fold"/>
</dbReference>
<dbReference type="GO" id="GO:0000727">
    <property type="term" value="P:double-strand break repair via break-induced replication"/>
    <property type="evidence" value="ECO:0007669"/>
    <property type="project" value="EnsemblFungi"/>
</dbReference>
<dbReference type="GO" id="GO:0006368">
    <property type="term" value="P:transcription elongation by RNA polymerase II"/>
    <property type="evidence" value="ECO:0007669"/>
    <property type="project" value="EnsemblFungi"/>
</dbReference>
<dbReference type="GO" id="GO:0003682">
    <property type="term" value="F:chromatin binding"/>
    <property type="evidence" value="ECO:0007669"/>
    <property type="project" value="EnsemblFungi"/>
</dbReference>
<evidence type="ECO:0000256" key="2">
    <source>
        <dbReference type="ARBA" id="ARBA00008010"/>
    </source>
</evidence>
<dbReference type="PRINTS" id="PR01661">
    <property type="entry name" value="MCMPROTEIN5"/>
</dbReference>
<keyword evidence="15" id="KW-1185">Reference proteome</keyword>
<dbReference type="GO" id="GO:0043596">
    <property type="term" value="C:nuclear replication fork"/>
    <property type="evidence" value="ECO:0007669"/>
    <property type="project" value="EnsemblFungi"/>
</dbReference>
<dbReference type="GO" id="GO:0071162">
    <property type="term" value="C:CMG complex"/>
    <property type="evidence" value="ECO:0007669"/>
    <property type="project" value="EnsemblFungi"/>
</dbReference>
<gene>
    <name evidence="14" type="ORF">BAUCODRAFT_36345</name>
</gene>
<evidence type="ECO:0000313" key="15">
    <source>
        <dbReference type="Proteomes" id="UP000011761"/>
    </source>
</evidence>
<evidence type="ECO:0000256" key="11">
    <source>
        <dbReference type="RuleBase" id="RU004070"/>
    </source>
</evidence>
<dbReference type="OMA" id="ITYCKTR"/>
<keyword evidence="8 11" id="KW-0238">DNA-binding</keyword>
<dbReference type="GO" id="GO:0005737">
    <property type="term" value="C:cytoplasm"/>
    <property type="evidence" value="ECO:0007669"/>
    <property type="project" value="EnsemblFungi"/>
</dbReference>
<dbReference type="GO" id="GO:0005524">
    <property type="term" value="F:ATP binding"/>
    <property type="evidence" value="ECO:0007669"/>
    <property type="project" value="UniProtKB-UniRule"/>
</dbReference>
<dbReference type="Pfam" id="PF21933">
    <property type="entry name" value="MCM5_C"/>
    <property type="match status" value="1"/>
</dbReference>
<keyword evidence="7 11" id="KW-0067">ATP-binding</keyword>
<dbReference type="EMBL" id="KB445559">
    <property type="protein sequence ID" value="EMC93891.1"/>
    <property type="molecule type" value="Genomic_DNA"/>
</dbReference>
<comment type="catalytic activity">
    <reaction evidence="12">
        <text>ATP + H2O = ADP + phosphate + H(+)</text>
        <dbReference type="Rhea" id="RHEA:13065"/>
        <dbReference type="ChEBI" id="CHEBI:15377"/>
        <dbReference type="ChEBI" id="CHEBI:15378"/>
        <dbReference type="ChEBI" id="CHEBI:30616"/>
        <dbReference type="ChEBI" id="CHEBI:43474"/>
        <dbReference type="ChEBI" id="CHEBI:456216"/>
        <dbReference type="EC" id="3.6.4.12"/>
    </reaction>
</comment>
<evidence type="ECO:0000256" key="5">
    <source>
        <dbReference type="ARBA" id="ARBA00022801"/>
    </source>
</evidence>
<dbReference type="GO" id="GO:0000781">
    <property type="term" value="C:chromosome, telomeric region"/>
    <property type="evidence" value="ECO:0007669"/>
    <property type="project" value="EnsemblFungi"/>
</dbReference>
<dbReference type="InterPro" id="IPR001208">
    <property type="entry name" value="MCM_dom"/>
</dbReference>
<evidence type="ECO:0000256" key="1">
    <source>
        <dbReference type="ARBA" id="ARBA00004123"/>
    </source>
</evidence>
<dbReference type="GO" id="GO:0006270">
    <property type="term" value="P:DNA replication initiation"/>
    <property type="evidence" value="ECO:0007669"/>
    <property type="project" value="UniProtKB-UniRule"/>
</dbReference>
<evidence type="ECO:0000259" key="13">
    <source>
        <dbReference type="PROSITE" id="PS50051"/>
    </source>
</evidence>
<dbReference type="GO" id="GO:0030174">
    <property type="term" value="P:regulation of DNA-templated DNA replication initiation"/>
    <property type="evidence" value="ECO:0007669"/>
    <property type="project" value="EnsemblFungi"/>
</dbReference>
<evidence type="ECO:0000256" key="12">
    <source>
        <dbReference type="RuleBase" id="RU368063"/>
    </source>
</evidence>
<dbReference type="Gene3D" id="3.40.50.300">
    <property type="entry name" value="P-loop containing nucleotide triphosphate hydrolases"/>
    <property type="match status" value="1"/>
</dbReference>
<dbReference type="GO" id="GO:0017116">
    <property type="term" value="F:single-stranded DNA helicase activity"/>
    <property type="evidence" value="ECO:0007669"/>
    <property type="project" value="EnsemblFungi"/>
</dbReference>
<dbReference type="InterPro" id="IPR008048">
    <property type="entry name" value="MCM5"/>
</dbReference>
<dbReference type="SMART" id="SM00350">
    <property type="entry name" value="MCM"/>
    <property type="match status" value="1"/>
</dbReference>
<dbReference type="Pfam" id="PF17855">
    <property type="entry name" value="MCM_lid"/>
    <property type="match status" value="1"/>
</dbReference>
<evidence type="ECO:0000256" key="8">
    <source>
        <dbReference type="ARBA" id="ARBA00023125"/>
    </source>
</evidence>
<reference evidence="14 15" key="1">
    <citation type="journal article" date="2012" name="PLoS Pathog.">
        <title>Diverse lifestyles and strategies of plant pathogenesis encoded in the genomes of eighteen Dothideomycetes fungi.</title>
        <authorList>
            <person name="Ohm R.A."/>
            <person name="Feau N."/>
            <person name="Henrissat B."/>
            <person name="Schoch C.L."/>
            <person name="Horwitz B.A."/>
            <person name="Barry K.W."/>
            <person name="Condon B.J."/>
            <person name="Copeland A.C."/>
            <person name="Dhillon B."/>
            <person name="Glaser F."/>
            <person name="Hesse C.N."/>
            <person name="Kosti I."/>
            <person name="LaButti K."/>
            <person name="Lindquist E.A."/>
            <person name="Lucas S."/>
            <person name="Salamov A.A."/>
            <person name="Bradshaw R.E."/>
            <person name="Ciuffetti L."/>
            <person name="Hamelin R.C."/>
            <person name="Kema G.H.J."/>
            <person name="Lawrence C."/>
            <person name="Scott J.A."/>
            <person name="Spatafora J.W."/>
            <person name="Turgeon B.G."/>
            <person name="de Wit P.J.G.M."/>
            <person name="Zhong S."/>
            <person name="Goodwin S.B."/>
            <person name="Grigoriev I.V."/>
        </authorList>
    </citation>
    <scope>NUCLEOTIDE SEQUENCE [LARGE SCALE GENOMIC DNA]</scope>
    <source>
        <strain evidence="14 15">UAMH 10762</strain>
    </source>
</reference>
<dbReference type="Pfam" id="PF00493">
    <property type="entry name" value="MCM"/>
    <property type="match status" value="1"/>
</dbReference>
<dbReference type="PRINTS" id="PR01657">
    <property type="entry name" value="MCMFAMILY"/>
</dbReference>
<feature type="domain" description="MCM C-terminal AAA(+) ATPase" evidence="13">
    <location>
        <begin position="328"/>
        <end position="534"/>
    </location>
</feature>
<dbReference type="InterPro" id="IPR033762">
    <property type="entry name" value="MCM_OB"/>
</dbReference>
<dbReference type="InterPro" id="IPR041562">
    <property type="entry name" value="MCM_lid"/>
</dbReference>
<dbReference type="KEGG" id="bcom:BAUCODRAFT_36345"/>
<evidence type="ECO:0000256" key="6">
    <source>
        <dbReference type="ARBA" id="ARBA00022806"/>
    </source>
</evidence>
<keyword evidence="9 12" id="KW-0539">Nucleus</keyword>
<organism evidence="14 15">
    <name type="scientific">Baudoinia panamericana (strain UAMH 10762)</name>
    <name type="common">Angels' share fungus</name>
    <name type="synonym">Baudoinia compniacensis (strain UAMH 10762)</name>
    <dbReference type="NCBI Taxonomy" id="717646"/>
    <lineage>
        <taxon>Eukaryota</taxon>
        <taxon>Fungi</taxon>
        <taxon>Dikarya</taxon>
        <taxon>Ascomycota</taxon>
        <taxon>Pezizomycotina</taxon>
        <taxon>Dothideomycetes</taxon>
        <taxon>Dothideomycetidae</taxon>
        <taxon>Mycosphaerellales</taxon>
        <taxon>Teratosphaeriaceae</taxon>
        <taxon>Baudoinia</taxon>
    </lineage>
</organism>
<dbReference type="EC" id="3.6.4.12" evidence="12"/>
<dbReference type="Pfam" id="PF17207">
    <property type="entry name" value="MCM_OB"/>
    <property type="match status" value="1"/>
</dbReference>
<dbReference type="RefSeq" id="XP_007678609.1">
    <property type="nucleotide sequence ID" value="XM_007680419.1"/>
</dbReference>
<dbReference type="GO" id="GO:0016887">
    <property type="term" value="F:ATP hydrolysis activity"/>
    <property type="evidence" value="ECO:0007669"/>
    <property type="project" value="RHEA"/>
</dbReference>
<dbReference type="InterPro" id="IPR027417">
    <property type="entry name" value="P-loop_NTPase"/>
</dbReference>
<comment type="similarity">
    <text evidence="2 11">Belongs to the MCM family.</text>
</comment>
<proteinExistence type="inferred from homology"/>
<dbReference type="GO" id="GO:0031509">
    <property type="term" value="P:subtelomeric heterochromatin formation"/>
    <property type="evidence" value="ECO:0007669"/>
    <property type="project" value="EnsemblFungi"/>
</dbReference>
<dbReference type="InterPro" id="IPR031327">
    <property type="entry name" value="MCM"/>
</dbReference>
<protein>
    <recommendedName>
        <fullName evidence="12">DNA replication licensing factor MCM5</fullName>
        <ecNumber evidence="12">3.6.4.12</ecNumber>
    </recommendedName>
</protein>
<evidence type="ECO:0000256" key="9">
    <source>
        <dbReference type="ARBA" id="ARBA00023242"/>
    </source>
</evidence>
<dbReference type="HOGENOM" id="CLU_000995_7_2_1"/>
<dbReference type="GeneID" id="19112934"/>
<dbReference type="GO" id="GO:0006279">
    <property type="term" value="P:premeiotic DNA replication"/>
    <property type="evidence" value="ECO:0007669"/>
    <property type="project" value="EnsemblFungi"/>
</dbReference>
<keyword evidence="10 12" id="KW-0131">Cell cycle</keyword>
<keyword evidence="3 12" id="KW-0235">DNA replication</keyword>
<dbReference type="OrthoDB" id="10036721at2759"/>
<dbReference type="PROSITE" id="PS50051">
    <property type="entry name" value="MCM_2"/>
    <property type="match status" value="1"/>
</dbReference>
<dbReference type="Pfam" id="PF14551">
    <property type="entry name" value="MCM_N"/>
    <property type="match status" value="1"/>
</dbReference>
<dbReference type="CDD" id="cd17756">
    <property type="entry name" value="MCM5"/>
    <property type="match status" value="1"/>
</dbReference>
<keyword evidence="5 12" id="KW-0378">Hydrolase</keyword>
<dbReference type="InterPro" id="IPR054125">
    <property type="entry name" value="MCM5_C"/>
</dbReference>
<accession>M2MBK2</accession>